<gene>
    <name evidence="11" type="ORF">FDO65_16265</name>
</gene>
<evidence type="ECO:0000256" key="3">
    <source>
        <dbReference type="ARBA" id="ARBA00022679"/>
    </source>
</evidence>
<dbReference type="OrthoDB" id="5243952at2"/>
<keyword evidence="7" id="KW-0902">Two-component regulatory system</keyword>
<keyword evidence="12" id="KW-1185">Reference proteome</keyword>
<dbReference type="InterPro" id="IPR003594">
    <property type="entry name" value="HATPase_dom"/>
</dbReference>
<evidence type="ECO:0000313" key="12">
    <source>
        <dbReference type="Proteomes" id="UP000306985"/>
    </source>
</evidence>
<keyword evidence="5" id="KW-0418">Kinase</keyword>
<dbReference type="Proteomes" id="UP000306985">
    <property type="component" value="Unassembled WGS sequence"/>
</dbReference>
<evidence type="ECO:0000256" key="2">
    <source>
        <dbReference type="ARBA" id="ARBA00022475"/>
    </source>
</evidence>
<keyword evidence="3" id="KW-0808">Transferase</keyword>
<dbReference type="PROSITE" id="PS50109">
    <property type="entry name" value="HIS_KIN"/>
    <property type="match status" value="1"/>
</dbReference>
<feature type="transmembrane region" description="Helical" evidence="9">
    <location>
        <begin position="12"/>
        <end position="30"/>
    </location>
</feature>
<protein>
    <submittedName>
        <fullName evidence="11">ATP-binding protein</fullName>
    </submittedName>
</protein>
<comment type="subcellular location">
    <subcellularLocation>
        <location evidence="1">Cell membrane</location>
        <topology evidence="1">Multi-pass membrane protein</topology>
    </subcellularLocation>
</comment>
<dbReference type="InterPro" id="IPR005467">
    <property type="entry name" value="His_kinase_dom"/>
</dbReference>
<evidence type="ECO:0000256" key="9">
    <source>
        <dbReference type="SAM" id="Phobius"/>
    </source>
</evidence>
<evidence type="ECO:0000313" key="11">
    <source>
        <dbReference type="EMBL" id="TKV57702.1"/>
    </source>
</evidence>
<sequence>MTGPVLRWQVGIRIALAVFVLFTLVVLPPGDVAGPALFVGLGYAVAVAATSWWLLRPGPPGGSADRWGWTVAYLDLVALSALTIISTITADLDWTADVLQRAIFVLPVLAAIQLRPAVCVSVCGPTVVLYVVTGFLTQADNDEPTASILLRTLPLLIVCAAAIGLSVVQARNLRGIRDLLRQRSVLIADLAAVGRRERRRLADDLHDGALQYLLAARGDLEDLRDTGDTVAADRVDEALRLSAELLRGTVRALHPAVVTESGLPAALPSLIAQVAPHGDEAPEVTLSVVDWPADLRSTSDQLVYLTARELLINVVRHAGAHRVTVDLRKDHGDAVLVVADDGRGFDEERRRRRVAEGHVGLESRRVRIEASGGRMSIGPTPGGGTTVTVRVPLEPPAPVVPASSAV</sequence>
<dbReference type="InterPro" id="IPR036890">
    <property type="entry name" value="HATPase_C_sf"/>
</dbReference>
<dbReference type="EMBL" id="SZZH01000004">
    <property type="protein sequence ID" value="TKV57702.1"/>
    <property type="molecule type" value="Genomic_DNA"/>
</dbReference>
<dbReference type="PANTHER" id="PTHR24421:SF37">
    <property type="entry name" value="SENSOR HISTIDINE KINASE NARS"/>
    <property type="match status" value="1"/>
</dbReference>
<dbReference type="GO" id="GO:0000160">
    <property type="term" value="P:phosphorelay signal transduction system"/>
    <property type="evidence" value="ECO:0007669"/>
    <property type="project" value="UniProtKB-KW"/>
</dbReference>
<dbReference type="PANTHER" id="PTHR24421">
    <property type="entry name" value="NITRATE/NITRITE SENSOR PROTEIN NARX-RELATED"/>
    <property type="match status" value="1"/>
</dbReference>
<dbReference type="SUPFAM" id="SSF55874">
    <property type="entry name" value="ATPase domain of HSP90 chaperone/DNA topoisomerase II/histidine kinase"/>
    <property type="match status" value="1"/>
</dbReference>
<evidence type="ECO:0000256" key="1">
    <source>
        <dbReference type="ARBA" id="ARBA00004651"/>
    </source>
</evidence>
<keyword evidence="4 9" id="KW-0812">Transmembrane</keyword>
<keyword evidence="11" id="KW-0547">Nucleotide-binding</keyword>
<evidence type="ECO:0000256" key="4">
    <source>
        <dbReference type="ARBA" id="ARBA00022692"/>
    </source>
</evidence>
<keyword evidence="6 9" id="KW-1133">Transmembrane helix</keyword>
<dbReference type="CDD" id="cd16917">
    <property type="entry name" value="HATPase_UhpB-NarQ-NarX-like"/>
    <property type="match status" value="1"/>
</dbReference>
<evidence type="ECO:0000256" key="8">
    <source>
        <dbReference type="ARBA" id="ARBA00023136"/>
    </source>
</evidence>
<feature type="transmembrane region" description="Helical" evidence="9">
    <location>
        <begin position="148"/>
        <end position="168"/>
    </location>
</feature>
<dbReference type="GO" id="GO:0005524">
    <property type="term" value="F:ATP binding"/>
    <property type="evidence" value="ECO:0007669"/>
    <property type="project" value="UniProtKB-KW"/>
</dbReference>
<proteinExistence type="predicted"/>
<evidence type="ECO:0000256" key="6">
    <source>
        <dbReference type="ARBA" id="ARBA00022989"/>
    </source>
</evidence>
<feature type="transmembrane region" description="Helical" evidence="9">
    <location>
        <begin position="67"/>
        <end position="88"/>
    </location>
</feature>
<comment type="caution">
    <text evidence="11">The sequence shown here is derived from an EMBL/GenBank/DDBJ whole genome shotgun (WGS) entry which is preliminary data.</text>
</comment>
<dbReference type="GO" id="GO:0016301">
    <property type="term" value="F:kinase activity"/>
    <property type="evidence" value="ECO:0007669"/>
    <property type="project" value="UniProtKB-KW"/>
</dbReference>
<dbReference type="AlphaFoldDB" id="A0A4U6QCM6"/>
<organism evidence="11 12">
    <name type="scientific">Nakamurella flava</name>
    <dbReference type="NCBI Taxonomy" id="2576308"/>
    <lineage>
        <taxon>Bacteria</taxon>
        <taxon>Bacillati</taxon>
        <taxon>Actinomycetota</taxon>
        <taxon>Actinomycetes</taxon>
        <taxon>Nakamurellales</taxon>
        <taxon>Nakamurellaceae</taxon>
        <taxon>Nakamurella</taxon>
    </lineage>
</organism>
<keyword evidence="2" id="KW-1003">Cell membrane</keyword>
<dbReference type="SMART" id="SM00387">
    <property type="entry name" value="HATPase_c"/>
    <property type="match status" value="1"/>
</dbReference>
<name>A0A4U6QCM6_9ACTN</name>
<accession>A0A4U6QCM6</accession>
<keyword evidence="8 9" id="KW-0472">Membrane</keyword>
<keyword evidence="11" id="KW-0067">ATP-binding</keyword>
<feature type="domain" description="Histidine kinase" evidence="10">
    <location>
        <begin position="309"/>
        <end position="395"/>
    </location>
</feature>
<evidence type="ECO:0000256" key="5">
    <source>
        <dbReference type="ARBA" id="ARBA00022777"/>
    </source>
</evidence>
<evidence type="ECO:0000259" key="10">
    <source>
        <dbReference type="PROSITE" id="PS50109"/>
    </source>
</evidence>
<dbReference type="InterPro" id="IPR050482">
    <property type="entry name" value="Sensor_HK_TwoCompSys"/>
</dbReference>
<feature type="transmembrane region" description="Helical" evidence="9">
    <location>
        <begin position="117"/>
        <end position="136"/>
    </location>
</feature>
<dbReference type="RefSeq" id="WP_137450786.1">
    <property type="nucleotide sequence ID" value="NZ_SZZH01000004.1"/>
</dbReference>
<feature type="transmembrane region" description="Helical" evidence="9">
    <location>
        <begin position="36"/>
        <end position="55"/>
    </location>
</feature>
<reference evidence="11 12" key="1">
    <citation type="submission" date="2019-05" db="EMBL/GenBank/DDBJ databases">
        <title>Nakamurella sp. N5BH11, whole genome shotgun sequence.</title>
        <authorList>
            <person name="Tuo L."/>
        </authorList>
    </citation>
    <scope>NUCLEOTIDE SEQUENCE [LARGE SCALE GENOMIC DNA]</scope>
    <source>
        <strain evidence="11 12">N5BH11</strain>
    </source>
</reference>
<dbReference type="Pfam" id="PF02518">
    <property type="entry name" value="HATPase_c"/>
    <property type="match status" value="1"/>
</dbReference>
<dbReference type="Gene3D" id="3.30.565.10">
    <property type="entry name" value="Histidine kinase-like ATPase, C-terminal domain"/>
    <property type="match status" value="1"/>
</dbReference>
<evidence type="ECO:0000256" key="7">
    <source>
        <dbReference type="ARBA" id="ARBA00023012"/>
    </source>
</evidence>
<dbReference type="GO" id="GO:0005886">
    <property type="term" value="C:plasma membrane"/>
    <property type="evidence" value="ECO:0007669"/>
    <property type="project" value="UniProtKB-SubCell"/>
</dbReference>